<accession>A0A1E5VCL8</accession>
<reference evidence="2 3" key="1">
    <citation type="submission" date="2016-09" db="EMBL/GenBank/DDBJ databases">
        <title>The draft genome of Dichanthelium oligosanthes: A C3 panicoid grass species.</title>
        <authorList>
            <person name="Studer A.J."/>
            <person name="Schnable J.C."/>
            <person name="Brutnell T.P."/>
        </authorList>
    </citation>
    <scope>NUCLEOTIDE SEQUENCE [LARGE SCALE GENOMIC DNA]</scope>
    <source>
        <strain evidence="3">cv. Kellogg 1175</strain>
        <tissue evidence="2">Leaf</tissue>
    </source>
</reference>
<dbReference type="Pfam" id="PF14541">
    <property type="entry name" value="TAXi_C"/>
    <property type="match status" value="1"/>
</dbReference>
<dbReference type="STRING" id="888268.A0A1E5VCL8"/>
<keyword evidence="3" id="KW-1185">Reference proteome</keyword>
<protein>
    <recommendedName>
        <fullName evidence="1">Xylanase inhibitor C-terminal domain-containing protein</fullName>
    </recommendedName>
</protein>
<dbReference type="EMBL" id="LWDX02044261">
    <property type="protein sequence ID" value="OEL22880.1"/>
    <property type="molecule type" value="Genomic_DNA"/>
</dbReference>
<dbReference type="OrthoDB" id="1072226at2759"/>
<dbReference type="InterPro" id="IPR021109">
    <property type="entry name" value="Peptidase_aspartic_dom_sf"/>
</dbReference>
<evidence type="ECO:0000313" key="2">
    <source>
        <dbReference type="EMBL" id="OEL22880.1"/>
    </source>
</evidence>
<dbReference type="Proteomes" id="UP000095767">
    <property type="component" value="Unassembled WGS sequence"/>
</dbReference>
<feature type="domain" description="Xylanase inhibitor C-terminal" evidence="1">
    <location>
        <begin position="2"/>
        <end position="100"/>
    </location>
</feature>
<organism evidence="2 3">
    <name type="scientific">Dichanthelium oligosanthes</name>
    <dbReference type="NCBI Taxonomy" id="888268"/>
    <lineage>
        <taxon>Eukaryota</taxon>
        <taxon>Viridiplantae</taxon>
        <taxon>Streptophyta</taxon>
        <taxon>Embryophyta</taxon>
        <taxon>Tracheophyta</taxon>
        <taxon>Spermatophyta</taxon>
        <taxon>Magnoliopsida</taxon>
        <taxon>Liliopsida</taxon>
        <taxon>Poales</taxon>
        <taxon>Poaceae</taxon>
        <taxon>PACMAD clade</taxon>
        <taxon>Panicoideae</taxon>
        <taxon>Panicodae</taxon>
        <taxon>Paniceae</taxon>
        <taxon>Dichantheliinae</taxon>
        <taxon>Dichanthelium</taxon>
    </lineage>
</organism>
<dbReference type="AlphaFoldDB" id="A0A1E5VCL8"/>
<evidence type="ECO:0000259" key="1">
    <source>
        <dbReference type="Pfam" id="PF14541"/>
    </source>
</evidence>
<gene>
    <name evidence="2" type="ORF">BAE44_0016100</name>
</gene>
<proteinExistence type="predicted"/>
<dbReference type="Gene3D" id="2.40.70.10">
    <property type="entry name" value="Acid Proteases"/>
    <property type="match status" value="1"/>
</dbReference>
<name>A0A1E5VCL8_9POAL</name>
<dbReference type="InterPro" id="IPR032799">
    <property type="entry name" value="TAXi_C"/>
</dbReference>
<sequence length="107" mass="11965">MVEEAYRAVEETVWSDLERHGAERVEQAGYGLCVRATEAIKGRLQALSLHFDEEEATLVISPKQLFLMMDDRRAGQIACLAMVPGRRTVIGALQQVDTRFVTAEQGE</sequence>
<evidence type="ECO:0000313" key="3">
    <source>
        <dbReference type="Proteomes" id="UP000095767"/>
    </source>
</evidence>
<comment type="caution">
    <text evidence="2">The sequence shown here is derived from an EMBL/GenBank/DDBJ whole genome shotgun (WGS) entry which is preliminary data.</text>
</comment>